<dbReference type="Proteomes" id="UP000009234">
    <property type="component" value="Chromosome"/>
</dbReference>
<dbReference type="AlphaFoldDB" id="F6DPN4"/>
<keyword evidence="3" id="KW-1185">Reference proteome</keyword>
<sequence length="103" mass="11133">MGTVLLAVLLGILVGHFKILPCKPQFVSRFTTACLFIMLVAMGAQLGLNQELMNNLHRLGGQALVLALGSILGSVLLVRLAENYMSQQLRKSREQAQKPSSGV</sequence>
<dbReference type="KEGG" id="dru:Desru_1338"/>
<dbReference type="GO" id="GO:0015661">
    <property type="term" value="F:L-lysine efflux transmembrane transporter activity"/>
    <property type="evidence" value="ECO:0007669"/>
    <property type="project" value="InterPro"/>
</dbReference>
<dbReference type="eggNOG" id="COG2431">
    <property type="taxonomic scope" value="Bacteria"/>
</dbReference>
<dbReference type="EMBL" id="CP002780">
    <property type="protein sequence ID" value="AEG59611.1"/>
    <property type="molecule type" value="Genomic_DNA"/>
</dbReference>
<dbReference type="RefSeq" id="WP_013841382.1">
    <property type="nucleotide sequence ID" value="NC_015589.1"/>
</dbReference>
<accession>F6DPN4</accession>
<evidence type="ECO:0000256" key="1">
    <source>
        <dbReference type="SAM" id="Phobius"/>
    </source>
</evidence>
<feature type="transmembrane region" description="Helical" evidence="1">
    <location>
        <begin position="60"/>
        <end position="81"/>
    </location>
</feature>
<dbReference type="HOGENOM" id="CLU_168956_1_0_9"/>
<evidence type="ECO:0008006" key="4">
    <source>
        <dbReference type="Google" id="ProtNLM"/>
    </source>
</evidence>
<organism evidence="2 3">
    <name type="scientific">Desulforamulus ruminis (strain ATCC 23193 / DSM 2154 / NCIMB 8452 / DL)</name>
    <name type="common">Desulfotomaculum ruminis</name>
    <dbReference type="NCBI Taxonomy" id="696281"/>
    <lineage>
        <taxon>Bacteria</taxon>
        <taxon>Bacillati</taxon>
        <taxon>Bacillota</taxon>
        <taxon>Clostridia</taxon>
        <taxon>Eubacteriales</taxon>
        <taxon>Peptococcaceae</taxon>
        <taxon>Desulforamulus</taxon>
    </lineage>
</organism>
<keyword evidence="1" id="KW-0472">Membrane</keyword>
<dbReference type="Pfam" id="PF03956">
    <property type="entry name" value="Lys_export"/>
    <property type="match status" value="1"/>
</dbReference>
<keyword evidence="1" id="KW-0812">Transmembrane</keyword>
<name>F6DPN4_DESRL</name>
<reference evidence="2 3" key="2">
    <citation type="journal article" date="2012" name="Stand. Genomic Sci.">
        <title>Complete genome sequence of the sulfate-reducing firmicute Desulfotomaculum ruminis type strain (DL(T)).</title>
        <authorList>
            <person name="Spring S."/>
            <person name="Visser M."/>
            <person name="Lu M."/>
            <person name="Copeland A."/>
            <person name="Lapidus A."/>
            <person name="Lucas S."/>
            <person name="Cheng J.F."/>
            <person name="Han C."/>
            <person name="Tapia R."/>
            <person name="Goodwin L.A."/>
            <person name="Pitluck S."/>
            <person name="Ivanova N."/>
            <person name="Land M."/>
            <person name="Hauser L."/>
            <person name="Larimer F."/>
            <person name="Rohde M."/>
            <person name="Goker M."/>
            <person name="Detter J.C."/>
            <person name="Kyrpides N.C."/>
            <person name="Woyke T."/>
            <person name="Schaap P.J."/>
            <person name="Plugge C.M."/>
            <person name="Muyzer G."/>
            <person name="Kuever J."/>
            <person name="Pereira I.A."/>
            <person name="Parshina S.N."/>
            <person name="Bernier-Latmani R."/>
            <person name="Stams A.J."/>
            <person name="Klenk H.P."/>
        </authorList>
    </citation>
    <scope>NUCLEOTIDE SEQUENCE [LARGE SCALE GENOMIC DNA]</scope>
    <source>
        <strain evidence="3">ATCC 23193 / DSM 2154 / NCIB 8452 / DL</strain>
    </source>
</reference>
<reference evidence="3" key="1">
    <citation type="submission" date="2011-05" db="EMBL/GenBank/DDBJ databases">
        <title>Complete sequence of Desulfotomaculum ruminis DSM 2154.</title>
        <authorList>
            <person name="Lucas S."/>
            <person name="Copeland A."/>
            <person name="Lapidus A."/>
            <person name="Cheng J.-F."/>
            <person name="Goodwin L."/>
            <person name="Pitluck S."/>
            <person name="Lu M."/>
            <person name="Detter J.C."/>
            <person name="Han C."/>
            <person name="Tapia R."/>
            <person name="Land M."/>
            <person name="Hauser L."/>
            <person name="Kyrpides N."/>
            <person name="Ivanova N."/>
            <person name="Mikhailova N."/>
            <person name="Pagani I."/>
            <person name="Stams A.J.M."/>
            <person name="Plugge C.M."/>
            <person name="Muyzer G."/>
            <person name="Kuever J."/>
            <person name="Parshina S.N."/>
            <person name="Ivanova A.E."/>
            <person name="Nazina T.N."/>
            <person name="Brambilla E."/>
            <person name="Spring S."/>
            <person name="Klenk H.-P."/>
            <person name="Woyke T."/>
        </authorList>
    </citation>
    <scope>NUCLEOTIDE SEQUENCE [LARGE SCALE GENOMIC DNA]</scope>
    <source>
        <strain evidence="3">ATCC 23193 / DSM 2154 / NCIB 8452 / DL</strain>
    </source>
</reference>
<evidence type="ECO:0000313" key="3">
    <source>
        <dbReference type="Proteomes" id="UP000009234"/>
    </source>
</evidence>
<dbReference type="OrthoDB" id="1808236at2"/>
<protein>
    <recommendedName>
        <fullName evidence="4">Lysine exporter LysO family protein</fullName>
    </recommendedName>
</protein>
<dbReference type="InterPro" id="IPR005642">
    <property type="entry name" value="LysO"/>
</dbReference>
<feature type="transmembrane region" description="Helical" evidence="1">
    <location>
        <begin position="27"/>
        <end position="48"/>
    </location>
</feature>
<evidence type="ECO:0000313" key="2">
    <source>
        <dbReference type="EMBL" id="AEG59611.1"/>
    </source>
</evidence>
<gene>
    <name evidence="2" type="ordered locus">Desru_1338</name>
</gene>
<proteinExistence type="predicted"/>
<dbReference type="STRING" id="696281.Desru_1338"/>
<keyword evidence="1" id="KW-1133">Transmembrane helix</keyword>